<protein>
    <submittedName>
        <fullName evidence="1">Peptidylglycine monooxygenase</fullName>
    </submittedName>
</protein>
<dbReference type="InterPro" id="IPR011042">
    <property type="entry name" value="6-blade_b-propeller_TolB-like"/>
</dbReference>
<dbReference type="GO" id="GO:0004497">
    <property type="term" value="F:monooxygenase activity"/>
    <property type="evidence" value="ECO:0007669"/>
    <property type="project" value="UniProtKB-KW"/>
</dbReference>
<accession>A0ABM7RF40</accession>
<gene>
    <name evidence="1" type="primary">pam_2</name>
    <name evidence="1" type="ORF">HAHE_02220</name>
</gene>
<organism evidence="1 2">
    <name type="scientific">Haloferula helveola</name>
    <dbReference type="NCBI Taxonomy" id="490095"/>
    <lineage>
        <taxon>Bacteria</taxon>
        <taxon>Pseudomonadati</taxon>
        <taxon>Verrucomicrobiota</taxon>
        <taxon>Verrucomicrobiia</taxon>
        <taxon>Verrucomicrobiales</taxon>
        <taxon>Verrucomicrobiaceae</taxon>
        <taxon>Haloferula</taxon>
    </lineage>
</organism>
<keyword evidence="1" id="KW-0503">Monooxygenase</keyword>
<proteinExistence type="predicted"/>
<dbReference type="Gene3D" id="2.120.10.30">
    <property type="entry name" value="TolB, C-terminal domain"/>
    <property type="match status" value="1"/>
</dbReference>
<dbReference type="Proteomes" id="UP001374893">
    <property type="component" value="Chromosome"/>
</dbReference>
<name>A0ABM7RF40_9BACT</name>
<dbReference type="RefSeq" id="WP_338687806.1">
    <property type="nucleotide sequence ID" value="NZ_AP024702.1"/>
</dbReference>
<dbReference type="SUPFAM" id="SSF63829">
    <property type="entry name" value="Calcium-dependent phosphotriesterase"/>
    <property type="match status" value="1"/>
</dbReference>
<keyword evidence="2" id="KW-1185">Reference proteome</keyword>
<dbReference type="EMBL" id="AP024702">
    <property type="protein sequence ID" value="BCX46314.1"/>
    <property type="molecule type" value="Genomic_DNA"/>
</dbReference>
<evidence type="ECO:0000313" key="2">
    <source>
        <dbReference type="Proteomes" id="UP001374893"/>
    </source>
</evidence>
<keyword evidence="1" id="KW-0560">Oxidoreductase</keyword>
<evidence type="ECO:0000313" key="1">
    <source>
        <dbReference type="EMBL" id="BCX46314.1"/>
    </source>
</evidence>
<reference evidence="1 2" key="1">
    <citation type="submission" date="2021-06" db="EMBL/GenBank/DDBJ databases">
        <title>Complete genome of Haloferula helveola possessing various polysaccharide degrading enzymes.</title>
        <authorList>
            <person name="Takami H."/>
            <person name="Huang C."/>
            <person name="Hamasaki K."/>
        </authorList>
    </citation>
    <scope>NUCLEOTIDE SEQUENCE [LARGE SCALE GENOMIC DNA]</scope>
    <source>
        <strain evidence="1 2">CN-1</strain>
    </source>
</reference>
<sequence>MRRRNFLKTSTLGLVTGLAQARTPLPPILGHGEFRYRIVPGWGVLGDKTPVNNCHGIVEDAEGHIILFTDHTDNNVIVYDKAGKLVHKWGTTFPGAHGLSIVREGRREVLYLTDLKRNAVFKSTLDGEMLDEWNWPETSGHYENAGQYRPSWTLHPPDGRFFVLDGYGKDFIQRISKDGKQEAVFGGQKGGIEHWGPHGGIYDDGLLIAMSDRQYLLKLDDDGREKLRIPLPGGNPRQIQRVGDHYYVAHLADNWPADRDSRGFLSILDKDFKVLSNPGGTAPEYDDDGKLAKMAHKEPVFLHPHDLVVDGEGSIYVAQFNSGNTYPIKLERI</sequence>